<dbReference type="Proteomes" id="UP000887565">
    <property type="component" value="Unplaced"/>
</dbReference>
<proteinExistence type="predicted"/>
<organism evidence="2 3">
    <name type="scientific">Romanomermis culicivorax</name>
    <name type="common">Nematode worm</name>
    <dbReference type="NCBI Taxonomy" id="13658"/>
    <lineage>
        <taxon>Eukaryota</taxon>
        <taxon>Metazoa</taxon>
        <taxon>Ecdysozoa</taxon>
        <taxon>Nematoda</taxon>
        <taxon>Enoplea</taxon>
        <taxon>Dorylaimia</taxon>
        <taxon>Mermithida</taxon>
        <taxon>Mermithoidea</taxon>
        <taxon>Mermithidae</taxon>
        <taxon>Romanomermis</taxon>
    </lineage>
</organism>
<protein>
    <submittedName>
        <fullName evidence="3">Uncharacterized protein</fullName>
    </submittedName>
</protein>
<reference evidence="3" key="1">
    <citation type="submission" date="2022-11" db="UniProtKB">
        <authorList>
            <consortium name="WormBaseParasite"/>
        </authorList>
    </citation>
    <scope>IDENTIFICATION</scope>
</reference>
<keyword evidence="2" id="KW-1185">Reference proteome</keyword>
<accession>A0A915KA62</accession>
<evidence type="ECO:0000313" key="2">
    <source>
        <dbReference type="Proteomes" id="UP000887565"/>
    </source>
</evidence>
<evidence type="ECO:0000256" key="1">
    <source>
        <dbReference type="SAM" id="MobiDB-lite"/>
    </source>
</evidence>
<dbReference type="AlphaFoldDB" id="A0A915KA62"/>
<feature type="region of interest" description="Disordered" evidence="1">
    <location>
        <begin position="1"/>
        <end position="20"/>
    </location>
</feature>
<sequence>MIDAARSQRKHHRHGGQTLTSSSTPVFVVRIYVAALKRNVYPFFGRFILEIFQRYSSTETNAYRLTLLQFRHISTESNKN</sequence>
<dbReference type="WBParaSite" id="nRc.2.0.1.t35658-RA">
    <property type="protein sequence ID" value="nRc.2.0.1.t35658-RA"/>
    <property type="gene ID" value="nRc.2.0.1.g35658"/>
</dbReference>
<name>A0A915KA62_ROMCU</name>
<evidence type="ECO:0000313" key="3">
    <source>
        <dbReference type="WBParaSite" id="nRc.2.0.1.t35658-RA"/>
    </source>
</evidence>